<reference evidence="1 2" key="1">
    <citation type="submission" date="2021-07" db="EMBL/GenBank/DDBJ databases">
        <authorList>
            <person name="Palmer J.M."/>
        </authorList>
    </citation>
    <scope>NUCLEOTIDE SEQUENCE [LARGE SCALE GENOMIC DNA]</scope>
    <source>
        <strain evidence="1 2">AT_MEX2019</strain>
        <tissue evidence="1">Muscle</tissue>
    </source>
</reference>
<name>A0ABU7C959_9TELE</name>
<evidence type="ECO:0000313" key="2">
    <source>
        <dbReference type="Proteomes" id="UP001345963"/>
    </source>
</evidence>
<dbReference type="Proteomes" id="UP001345963">
    <property type="component" value="Unassembled WGS sequence"/>
</dbReference>
<evidence type="ECO:0000313" key="1">
    <source>
        <dbReference type="EMBL" id="MED6258310.1"/>
    </source>
</evidence>
<keyword evidence="2" id="KW-1185">Reference proteome</keyword>
<dbReference type="PANTHER" id="PTHR31025:SF19">
    <property type="entry name" value="SI:CH73-42K18.1-RELATED"/>
    <property type="match status" value="1"/>
</dbReference>
<dbReference type="EMBL" id="JAHUTI010080299">
    <property type="protein sequence ID" value="MED6258310.1"/>
    <property type="molecule type" value="Genomic_DNA"/>
</dbReference>
<dbReference type="PANTHER" id="PTHR31025">
    <property type="entry name" value="SI:CH211-196P9.1-RELATED"/>
    <property type="match status" value="1"/>
</dbReference>
<sequence length="167" mass="19176">MYSYTAYPNKAQFESVAQALITKHPCLQERGSTSRCSGWKNSLKFKMANYRTERRRSWCFDVAVNAGKRGGHSTEGEPANKNIKKAKKGELHYQPNFPEGFNQVTLESAHKDLVDEMQKRTPNGQLVKEKMDLMFTLKRNEVVESEPAISEMLERWPALFTEDQVSL</sequence>
<proteinExistence type="predicted"/>
<comment type="caution">
    <text evidence="1">The sequence shown here is derived from an EMBL/GenBank/DDBJ whole genome shotgun (WGS) entry which is preliminary data.</text>
</comment>
<accession>A0ABU7C959</accession>
<protein>
    <submittedName>
        <fullName evidence="1">Uncharacterized protein</fullName>
    </submittedName>
</protein>
<organism evidence="1 2">
    <name type="scientific">Ataeniobius toweri</name>
    <dbReference type="NCBI Taxonomy" id="208326"/>
    <lineage>
        <taxon>Eukaryota</taxon>
        <taxon>Metazoa</taxon>
        <taxon>Chordata</taxon>
        <taxon>Craniata</taxon>
        <taxon>Vertebrata</taxon>
        <taxon>Euteleostomi</taxon>
        <taxon>Actinopterygii</taxon>
        <taxon>Neopterygii</taxon>
        <taxon>Teleostei</taxon>
        <taxon>Neoteleostei</taxon>
        <taxon>Acanthomorphata</taxon>
        <taxon>Ovalentaria</taxon>
        <taxon>Atherinomorphae</taxon>
        <taxon>Cyprinodontiformes</taxon>
        <taxon>Goodeidae</taxon>
        <taxon>Ataeniobius</taxon>
    </lineage>
</organism>
<gene>
    <name evidence="1" type="ORF">ATANTOWER_005583</name>
</gene>